<comment type="caution">
    <text evidence="6">The sequence shown here is derived from an EMBL/GenBank/DDBJ whole genome shotgun (WGS) entry which is preliminary data.</text>
</comment>
<dbReference type="InterPro" id="IPR002941">
    <property type="entry name" value="DNA_methylase_N4/N6"/>
</dbReference>
<dbReference type="Pfam" id="PF01555">
    <property type="entry name" value="N6_N4_Mtase"/>
    <property type="match status" value="1"/>
</dbReference>
<evidence type="ECO:0000313" key="7">
    <source>
        <dbReference type="Proteomes" id="UP001202961"/>
    </source>
</evidence>
<dbReference type="PRINTS" id="PR00508">
    <property type="entry name" value="S21N4MTFRASE"/>
</dbReference>
<dbReference type="InterPro" id="IPR002052">
    <property type="entry name" value="DNA_methylase_N6_adenine_CS"/>
</dbReference>
<keyword evidence="7" id="KW-1185">Reference proteome</keyword>
<reference evidence="6 7" key="1">
    <citation type="journal article" date="2022" name="Syst. Appl. Microbiol.">
        <title>Rhodopirellula aestuarii sp. nov., a novel member of the genus Rhodopirellula isolated from brackish sediments collected in the Tagus River estuary, Portugal.</title>
        <authorList>
            <person name="Vitorino I.R."/>
            <person name="Klimek D."/>
            <person name="Calusinska M."/>
            <person name="Lobo-da-Cunha A."/>
            <person name="Vasconcelos V."/>
            <person name="Lage O.M."/>
        </authorList>
    </citation>
    <scope>NUCLEOTIDE SEQUENCE [LARGE SCALE GENOMIC DNA]</scope>
    <source>
        <strain evidence="6 7">ICT_H3.1</strain>
    </source>
</reference>
<dbReference type="InterPro" id="IPR001091">
    <property type="entry name" value="RM_Methyltransferase"/>
</dbReference>
<sequence>MTNESTNTNDAGTTVDAVAPYQPIVMASALPEPYYDQDGITIYHGDCRDVLPMIEADLVLTDPPYGVTQQEWDSIESVRDVVASAPLAVFTTGERLLASLVEALPKQYRHIWVWDRVNHNTDFLNAARRPMRAHELIAVFSRETQYTFEPVKWKGHQVSRKTQGDNGHGTYGFAGKGKDIGKVKTDMHPRSIISVKGQKTSGVNHPTEKPVALYEYLIQSYPAEITVDPYMGSGTTLVAARNCGRRCIGIERELEHCETAVRRLAQRVLF</sequence>
<dbReference type="EC" id="2.1.1.-" evidence="4"/>
<dbReference type="InterPro" id="IPR029063">
    <property type="entry name" value="SAM-dependent_MTases_sf"/>
</dbReference>
<feature type="domain" description="DNA methylase N-4/N-6" evidence="5">
    <location>
        <begin position="57"/>
        <end position="261"/>
    </location>
</feature>
<comment type="similarity">
    <text evidence="1 4">Belongs to the N(4)/N(6)-methyltransferase family.</text>
</comment>
<proteinExistence type="inferred from homology"/>
<dbReference type="Gene3D" id="3.40.50.150">
    <property type="entry name" value="Vaccinia Virus protein VP39"/>
    <property type="match status" value="1"/>
</dbReference>
<evidence type="ECO:0000313" key="6">
    <source>
        <dbReference type="EMBL" id="MCM2374154.1"/>
    </source>
</evidence>
<dbReference type="RefSeq" id="WP_250932045.1">
    <property type="nucleotide sequence ID" value="NZ_JAMQBK010000080.1"/>
</dbReference>
<protein>
    <recommendedName>
        <fullName evidence="4">Methyltransferase</fullName>
        <ecNumber evidence="4">2.1.1.-</ecNumber>
    </recommendedName>
</protein>
<accession>A0ABT0UBQ9</accession>
<gene>
    <name evidence="6" type="ORF">NB063_26360</name>
</gene>
<organism evidence="6 7">
    <name type="scientific">Aporhodopirellula aestuarii</name>
    <dbReference type="NCBI Taxonomy" id="2950107"/>
    <lineage>
        <taxon>Bacteria</taxon>
        <taxon>Pseudomonadati</taxon>
        <taxon>Planctomycetota</taxon>
        <taxon>Planctomycetia</taxon>
        <taxon>Pirellulales</taxon>
        <taxon>Pirellulaceae</taxon>
        <taxon>Aporhodopirellula</taxon>
    </lineage>
</organism>
<dbReference type="EMBL" id="JAMQBK010000080">
    <property type="protein sequence ID" value="MCM2374154.1"/>
    <property type="molecule type" value="Genomic_DNA"/>
</dbReference>
<evidence type="ECO:0000256" key="1">
    <source>
        <dbReference type="ARBA" id="ARBA00006594"/>
    </source>
</evidence>
<dbReference type="SUPFAM" id="SSF53335">
    <property type="entry name" value="S-adenosyl-L-methionine-dependent methyltransferases"/>
    <property type="match status" value="1"/>
</dbReference>
<evidence type="ECO:0000256" key="2">
    <source>
        <dbReference type="ARBA" id="ARBA00022603"/>
    </source>
</evidence>
<evidence type="ECO:0000256" key="4">
    <source>
        <dbReference type="RuleBase" id="RU362026"/>
    </source>
</evidence>
<dbReference type="Proteomes" id="UP001202961">
    <property type="component" value="Unassembled WGS sequence"/>
</dbReference>
<name>A0ABT0UBQ9_9BACT</name>
<keyword evidence="3" id="KW-0808">Transferase</keyword>
<evidence type="ECO:0000256" key="3">
    <source>
        <dbReference type="ARBA" id="ARBA00022679"/>
    </source>
</evidence>
<keyword evidence="2" id="KW-0489">Methyltransferase</keyword>
<dbReference type="PROSITE" id="PS00092">
    <property type="entry name" value="N6_MTASE"/>
    <property type="match status" value="1"/>
</dbReference>
<evidence type="ECO:0000259" key="5">
    <source>
        <dbReference type="Pfam" id="PF01555"/>
    </source>
</evidence>